<dbReference type="AlphaFoldDB" id="A0A6A6JDX6"/>
<dbReference type="RefSeq" id="XP_033651912.1">
    <property type="nucleotide sequence ID" value="XM_033802758.1"/>
</dbReference>
<keyword evidence="4" id="KW-1185">Reference proteome</keyword>
<feature type="compositionally biased region" description="Basic and acidic residues" evidence="1">
    <location>
        <begin position="246"/>
        <end position="257"/>
    </location>
</feature>
<sequence>MALIPLSLFLGGSVTAIPVVTGIAEGVSHQKKQNEEAANESRMIKFNILISCDSKDELAEEVDNGIAVLRHDKVWIVPREDRDGKPFPVPPIPNMQPPLHAFAGFYIQYPDDDRVPPERGLVSTISDDPPMLNWIYVDKSTYELRYGNRTASIEHIVGEWDWTEDEMRVMLEGWEGFVAVDESSAMSEEEWEQTPWGKEGLRWAIYYDRDDNGLKGRRGKRNVFEIVLHRRLQSKEDQLKQLEEAERKMQVKSRGDLKTQFTAPAAERERASRK</sequence>
<feature type="chain" id="PRO_5025462130" evidence="2">
    <location>
        <begin position="17"/>
        <end position="274"/>
    </location>
</feature>
<dbReference type="PANTHER" id="PTHR38049:SF1">
    <property type="entry name" value="PROTEIN KINASE DOMAIN-CONTAINING PROTEIN"/>
    <property type="match status" value="1"/>
</dbReference>
<feature type="region of interest" description="Disordered" evidence="1">
    <location>
        <begin position="246"/>
        <end position="274"/>
    </location>
</feature>
<proteinExistence type="predicted"/>
<dbReference type="PANTHER" id="PTHR38049">
    <property type="entry name" value="RICIN B LECTIN DOMAIN-CONTAINING PROTEIN"/>
    <property type="match status" value="1"/>
</dbReference>
<dbReference type="Proteomes" id="UP000800097">
    <property type="component" value="Unassembled WGS sequence"/>
</dbReference>
<dbReference type="EMBL" id="ML986503">
    <property type="protein sequence ID" value="KAF2274373.1"/>
    <property type="molecule type" value="Genomic_DNA"/>
</dbReference>
<feature type="signal peptide" evidence="2">
    <location>
        <begin position="1"/>
        <end position="16"/>
    </location>
</feature>
<gene>
    <name evidence="3" type="ORF">EI97DRAFT_502753</name>
</gene>
<keyword evidence="2" id="KW-0732">Signal</keyword>
<reference evidence="3" key="1">
    <citation type="journal article" date="2020" name="Stud. Mycol.">
        <title>101 Dothideomycetes genomes: a test case for predicting lifestyles and emergence of pathogens.</title>
        <authorList>
            <person name="Haridas S."/>
            <person name="Albert R."/>
            <person name="Binder M."/>
            <person name="Bloem J."/>
            <person name="Labutti K."/>
            <person name="Salamov A."/>
            <person name="Andreopoulos B."/>
            <person name="Baker S."/>
            <person name="Barry K."/>
            <person name="Bills G."/>
            <person name="Bluhm B."/>
            <person name="Cannon C."/>
            <person name="Castanera R."/>
            <person name="Culley D."/>
            <person name="Daum C."/>
            <person name="Ezra D."/>
            <person name="Gonzalez J."/>
            <person name="Henrissat B."/>
            <person name="Kuo A."/>
            <person name="Liang C."/>
            <person name="Lipzen A."/>
            <person name="Lutzoni F."/>
            <person name="Magnuson J."/>
            <person name="Mondo S."/>
            <person name="Nolan M."/>
            <person name="Ohm R."/>
            <person name="Pangilinan J."/>
            <person name="Park H.-J."/>
            <person name="Ramirez L."/>
            <person name="Alfaro M."/>
            <person name="Sun H."/>
            <person name="Tritt A."/>
            <person name="Yoshinaga Y."/>
            <person name="Zwiers L.-H."/>
            <person name="Turgeon B."/>
            <person name="Goodwin S."/>
            <person name="Spatafora J."/>
            <person name="Crous P."/>
            <person name="Grigoriev I."/>
        </authorList>
    </citation>
    <scope>NUCLEOTIDE SEQUENCE</scope>
    <source>
        <strain evidence="3">CBS 379.55</strain>
    </source>
</reference>
<name>A0A6A6JDX6_WESOR</name>
<evidence type="ECO:0000256" key="2">
    <source>
        <dbReference type="SAM" id="SignalP"/>
    </source>
</evidence>
<evidence type="ECO:0000313" key="3">
    <source>
        <dbReference type="EMBL" id="KAF2274373.1"/>
    </source>
</evidence>
<organism evidence="3 4">
    <name type="scientific">Westerdykella ornata</name>
    <dbReference type="NCBI Taxonomy" id="318751"/>
    <lineage>
        <taxon>Eukaryota</taxon>
        <taxon>Fungi</taxon>
        <taxon>Dikarya</taxon>
        <taxon>Ascomycota</taxon>
        <taxon>Pezizomycotina</taxon>
        <taxon>Dothideomycetes</taxon>
        <taxon>Pleosporomycetidae</taxon>
        <taxon>Pleosporales</taxon>
        <taxon>Sporormiaceae</taxon>
        <taxon>Westerdykella</taxon>
    </lineage>
</organism>
<accession>A0A6A6JDX6</accession>
<protein>
    <submittedName>
        <fullName evidence="3">Uncharacterized protein</fullName>
    </submittedName>
</protein>
<dbReference type="OrthoDB" id="3928002at2759"/>
<evidence type="ECO:0000256" key="1">
    <source>
        <dbReference type="SAM" id="MobiDB-lite"/>
    </source>
</evidence>
<dbReference type="GeneID" id="54555933"/>
<evidence type="ECO:0000313" key="4">
    <source>
        <dbReference type="Proteomes" id="UP000800097"/>
    </source>
</evidence>